<dbReference type="Pfam" id="PF02909">
    <property type="entry name" value="TetR_C_1"/>
    <property type="match status" value="1"/>
</dbReference>
<keyword evidence="8" id="KW-1185">Reference proteome</keyword>
<keyword evidence="2" id="KW-0805">Transcription regulation</keyword>
<evidence type="ECO:0000256" key="1">
    <source>
        <dbReference type="ARBA" id="ARBA00022491"/>
    </source>
</evidence>
<comment type="caution">
    <text evidence="7">The sequence shown here is derived from an EMBL/GenBank/DDBJ whole genome shotgun (WGS) entry which is preliminary data.</text>
</comment>
<evidence type="ECO:0000256" key="3">
    <source>
        <dbReference type="ARBA" id="ARBA00023125"/>
    </source>
</evidence>
<dbReference type="PRINTS" id="PR00400">
    <property type="entry name" value="TETREPRESSOR"/>
</dbReference>
<reference evidence="8" key="1">
    <citation type="journal article" date="2019" name="Int. J. Syst. Evol. Microbiol.">
        <title>The Global Catalogue of Microorganisms (GCM) 10K type strain sequencing project: providing services to taxonomists for standard genome sequencing and annotation.</title>
        <authorList>
            <consortium name="The Broad Institute Genomics Platform"/>
            <consortium name="The Broad Institute Genome Sequencing Center for Infectious Disease"/>
            <person name="Wu L."/>
            <person name="Ma J."/>
        </authorList>
    </citation>
    <scope>NUCLEOTIDE SEQUENCE [LARGE SCALE GENOMIC DNA]</scope>
    <source>
        <strain evidence="8">XZYJ18</strain>
    </source>
</reference>
<dbReference type="InterPro" id="IPR004111">
    <property type="entry name" value="Repressor_TetR_C"/>
</dbReference>
<evidence type="ECO:0000313" key="7">
    <source>
        <dbReference type="EMBL" id="MFC4563455.1"/>
    </source>
</evidence>
<keyword evidence="4" id="KW-0804">Transcription</keyword>
<dbReference type="InterPro" id="IPR009057">
    <property type="entry name" value="Homeodomain-like_sf"/>
</dbReference>
<evidence type="ECO:0000256" key="4">
    <source>
        <dbReference type="ARBA" id="ARBA00023163"/>
    </source>
</evidence>
<dbReference type="InterPro" id="IPR001647">
    <property type="entry name" value="HTH_TetR"/>
</dbReference>
<dbReference type="EMBL" id="JBHSFQ010000015">
    <property type="protein sequence ID" value="MFC4563455.1"/>
    <property type="molecule type" value="Genomic_DNA"/>
</dbReference>
<evidence type="ECO:0000259" key="6">
    <source>
        <dbReference type="PROSITE" id="PS50977"/>
    </source>
</evidence>
<evidence type="ECO:0000256" key="2">
    <source>
        <dbReference type="ARBA" id="ARBA00023015"/>
    </source>
</evidence>
<dbReference type="SUPFAM" id="SSF46689">
    <property type="entry name" value="Homeodomain-like"/>
    <property type="match status" value="1"/>
</dbReference>
<evidence type="ECO:0000256" key="5">
    <source>
        <dbReference type="PROSITE-ProRule" id="PRU00335"/>
    </source>
</evidence>
<gene>
    <name evidence="7" type="ORF">ACFO4E_16440</name>
</gene>
<dbReference type="SUPFAM" id="SSF48498">
    <property type="entry name" value="Tetracyclin repressor-like, C-terminal domain"/>
    <property type="match status" value="1"/>
</dbReference>
<dbReference type="InterPro" id="IPR003012">
    <property type="entry name" value="Tet_transcr_reg_TetR"/>
</dbReference>
<evidence type="ECO:0000313" key="8">
    <source>
        <dbReference type="Proteomes" id="UP001595923"/>
    </source>
</evidence>
<keyword evidence="1" id="KW-0678">Repressor</keyword>
<dbReference type="PROSITE" id="PS50977">
    <property type="entry name" value="HTH_TETR_2"/>
    <property type="match status" value="1"/>
</dbReference>
<organism evidence="7 8">
    <name type="scientific">Nocardiopsis mangrovi</name>
    <dbReference type="NCBI Taxonomy" id="1179818"/>
    <lineage>
        <taxon>Bacteria</taxon>
        <taxon>Bacillati</taxon>
        <taxon>Actinomycetota</taxon>
        <taxon>Actinomycetes</taxon>
        <taxon>Streptosporangiales</taxon>
        <taxon>Nocardiopsidaceae</taxon>
        <taxon>Nocardiopsis</taxon>
    </lineage>
</organism>
<accession>A0ABV9DX37</accession>
<dbReference type="InterPro" id="IPR036271">
    <property type="entry name" value="Tet_transcr_reg_TetR-rel_C_sf"/>
</dbReference>
<proteinExistence type="predicted"/>
<dbReference type="Gene3D" id="1.10.10.60">
    <property type="entry name" value="Homeodomain-like"/>
    <property type="match status" value="1"/>
</dbReference>
<keyword evidence="3 5" id="KW-0238">DNA-binding</keyword>
<feature type="DNA-binding region" description="H-T-H motif" evidence="5">
    <location>
        <begin position="39"/>
        <end position="58"/>
    </location>
</feature>
<dbReference type="Proteomes" id="UP001595923">
    <property type="component" value="Unassembled WGS sequence"/>
</dbReference>
<feature type="domain" description="HTH tetR-type" evidence="6">
    <location>
        <begin position="16"/>
        <end position="76"/>
    </location>
</feature>
<sequence>MPEEQAEAKNTPAHQRLTLDDVLSSALDLLNAQGIEQVTLRGVARRLGVHLNSVSFQVKSKARLYELLADRILGEVSTRDLPLGPRARVVELAGRYRRALLSHRDGARIVMGTTAVERNTLTVGDIMVGALLEGGADKVTCTRSFWAISYFILGIAQEEQNWPDNADYRLRKALEIGSYPTLEKVSAALTEDSFDERFRFGMDALLSAAGI</sequence>
<name>A0ABV9DX37_9ACTN</name>
<dbReference type="Gene3D" id="1.10.357.10">
    <property type="entry name" value="Tetracycline Repressor, domain 2"/>
    <property type="match status" value="1"/>
</dbReference>
<dbReference type="RefSeq" id="WP_378575795.1">
    <property type="nucleotide sequence ID" value="NZ_JBHSFQ010000015.1"/>
</dbReference>
<protein>
    <submittedName>
        <fullName evidence="7">TetR/AcrR family transcriptional regulator C-terminal domain-containing protein</fullName>
    </submittedName>
</protein>